<evidence type="ECO:0000313" key="4">
    <source>
        <dbReference type="EMBL" id="KAJ4964424.1"/>
    </source>
</evidence>
<reference evidence="4" key="1">
    <citation type="journal article" date="2023" name="Plant J.">
        <title>The genome of the king protea, Protea cynaroides.</title>
        <authorList>
            <person name="Chang J."/>
            <person name="Duong T.A."/>
            <person name="Schoeman C."/>
            <person name="Ma X."/>
            <person name="Roodt D."/>
            <person name="Barker N."/>
            <person name="Li Z."/>
            <person name="Van de Peer Y."/>
            <person name="Mizrachi E."/>
        </authorList>
    </citation>
    <scope>NUCLEOTIDE SEQUENCE</scope>
    <source>
        <tissue evidence="4">Young leaves</tissue>
    </source>
</reference>
<keyword evidence="5" id="KW-1185">Reference proteome</keyword>
<dbReference type="InterPro" id="IPR029069">
    <property type="entry name" value="HotDog_dom_sf"/>
</dbReference>
<feature type="domain" description="Thioesterase" evidence="3">
    <location>
        <begin position="80"/>
        <end position="156"/>
    </location>
</feature>
<proteinExistence type="inferred from homology"/>
<protein>
    <recommendedName>
        <fullName evidence="3">Thioesterase domain-containing protein</fullName>
    </recommendedName>
</protein>
<evidence type="ECO:0000256" key="1">
    <source>
        <dbReference type="ARBA" id="ARBA00008324"/>
    </source>
</evidence>
<evidence type="ECO:0000256" key="2">
    <source>
        <dbReference type="ARBA" id="ARBA00022801"/>
    </source>
</evidence>
<dbReference type="SUPFAM" id="SSF54637">
    <property type="entry name" value="Thioesterase/thiol ester dehydrase-isomerase"/>
    <property type="match status" value="1"/>
</dbReference>
<evidence type="ECO:0000313" key="5">
    <source>
        <dbReference type="Proteomes" id="UP001141806"/>
    </source>
</evidence>
<dbReference type="Proteomes" id="UP001141806">
    <property type="component" value="Unassembled WGS sequence"/>
</dbReference>
<dbReference type="EMBL" id="JAMYWD010000008">
    <property type="protein sequence ID" value="KAJ4964424.1"/>
    <property type="molecule type" value="Genomic_DNA"/>
</dbReference>
<name>A0A9Q0HEH4_9MAGN</name>
<dbReference type="GO" id="GO:0047617">
    <property type="term" value="F:fatty acyl-CoA hydrolase activity"/>
    <property type="evidence" value="ECO:0007669"/>
    <property type="project" value="InterPro"/>
</dbReference>
<dbReference type="Pfam" id="PF03061">
    <property type="entry name" value="4HBT"/>
    <property type="match status" value="1"/>
</dbReference>
<dbReference type="CDD" id="cd03443">
    <property type="entry name" value="PaaI_thioesterase"/>
    <property type="match status" value="1"/>
</dbReference>
<dbReference type="AlphaFoldDB" id="A0A9Q0HEH4"/>
<dbReference type="InterPro" id="IPR003736">
    <property type="entry name" value="PAAI_dom"/>
</dbReference>
<dbReference type="InterPro" id="IPR006683">
    <property type="entry name" value="Thioestr_dom"/>
</dbReference>
<dbReference type="OrthoDB" id="46529at2759"/>
<comment type="caution">
    <text evidence="4">The sequence shown here is derived from an EMBL/GenBank/DDBJ whole genome shotgun (WGS) entry which is preliminary data.</text>
</comment>
<dbReference type="PANTHER" id="PTHR21660:SF12">
    <property type="entry name" value="OS07G0462700 PROTEIN"/>
    <property type="match status" value="1"/>
</dbReference>
<comment type="similarity">
    <text evidence="1">Belongs to the thioesterase PaaI family.</text>
</comment>
<organism evidence="4 5">
    <name type="scientific">Protea cynaroides</name>
    <dbReference type="NCBI Taxonomy" id="273540"/>
    <lineage>
        <taxon>Eukaryota</taxon>
        <taxon>Viridiplantae</taxon>
        <taxon>Streptophyta</taxon>
        <taxon>Embryophyta</taxon>
        <taxon>Tracheophyta</taxon>
        <taxon>Spermatophyta</taxon>
        <taxon>Magnoliopsida</taxon>
        <taxon>Proteales</taxon>
        <taxon>Proteaceae</taxon>
        <taxon>Protea</taxon>
    </lineage>
</organism>
<dbReference type="Gene3D" id="3.10.129.10">
    <property type="entry name" value="Hotdog Thioesterase"/>
    <property type="match status" value="1"/>
</dbReference>
<dbReference type="PANTHER" id="PTHR21660">
    <property type="entry name" value="THIOESTERASE SUPERFAMILY MEMBER-RELATED"/>
    <property type="match status" value="1"/>
</dbReference>
<gene>
    <name evidence="4" type="ORF">NE237_024363</name>
</gene>
<keyword evidence="2" id="KW-0378">Hydrolase</keyword>
<dbReference type="InterPro" id="IPR039298">
    <property type="entry name" value="ACOT13"/>
</dbReference>
<dbReference type="NCBIfam" id="TIGR00369">
    <property type="entry name" value="unchar_dom_1"/>
    <property type="match status" value="1"/>
</dbReference>
<evidence type="ECO:0000259" key="3">
    <source>
        <dbReference type="Pfam" id="PF03061"/>
    </source>
</evidence>
<sequence length="173" mass="18686">MSKPSPNLQATIVSPEMPEAWVSLTQGIFQSLGDSSELPPIDSIGVTYNDLIRDVLKVERIERGRVTCHLSVKPPVLNFYGSLHGGAVTGIAELVCTACARTVAAEDKKLFLGELSTTYLSAATPNVVVEVDGSIVRHGRNVTVTSVEFRNKQTGKMIYTARATFYSMPASNL</sequence>
<accession>A0A9Q0HEH4</accession>